<feature type="transmembrane region" description="Helical" evidence="6">
    <location>
        <begin position="262"/>
        <end position="278"/>
    </location>
</feature>
<evidence type="ECO:0000256" key="1">
    <source>
        <dbReference type="ARBA" id="ARBA00004141"/>
    </source>
</evidence>
<keyword evidence="2 6" id="KW-0812">Transmembrane</keyword>
<dbReference type="PANTHER" id="PTHR37422">
    <property type="entry name" value="TEICHURONIC ACID BIOSYNTHESIS PROTEIN TUAE"/>
    <property type="match status" value="1"/>
</dbReference>
<evidence type="ECO:0000256" key="3">
    <source>
        <dbReference type="ARBA" id="ARBA00022989"/>
    </source>
</evidence>
<evidence type="ECO:0000256" key="4">
    <source>
        <dbReference type="ARBA" id="ARBA00023136"/>
    </source>
</evidence>
<dbReference type="EMBL" id="JACCBB010000001">
    <property type="protein sequence ID" value="NYD21547.1"/>
    <property type="molecule type" value="Genomic_DNA"/>
</dbReference>
<feature type="domain" description="O-antigen ligase-related" evidence="7">
    <location>
        <begin position="244"/>
        <end position="373"/>
    </location>
</feature>
<gene>
    <name evidence="8" type="ORF">BJ968_001087</name>
</gene>
<comment type="caution">
    <text evidence="8">The sequence shown here is derived from an EMBL/GenBank/DDBJ whole genome shotgun (WGS) entry which is preliminary data.</text>
</comment>
<evidence type="ECO:0000256" key="5">
    <source>
        <dbReference type="SAM" id="MobiDB-lite"/>
    </source>
</evidence>
<feature type="transmembrane region" description="Helical" evidence="6">
    <location>
        <begin position="58"/>
        <end position="76"/>
    </location>
</feature>
<proteinExistence type="predicted"/>
<evidence type="ECO:0000259" key="7">
    <source>
        <dbReference type="Pfam" id="PF04932"/>
    </source>
</evidence>
<name>A0A7Y9ATI0_9ACTN</name>
<comment type="subcellular location">
    <subcellularLocation>
        <location evidence="1">Membrane</location>
        <topology evidence="1">Multi-pass membrane protein</topology>
    </subcellularLocation>
</comment>
<feature type="transmembrane region" description="Helical" evidence="6">
    <location>
        <begin position="153"/>
        <end position="174"/>
    </location>
</feature>
<keyword evidence="9" id="KW-1185">Reference proteome</keyword>
<dbReference type="Proteomes" id="UP000521922">
    <property type="component" value="Unassembled WGS sequence"/>
</dbReference>
<reference evidence="8 9" key="1">
    <citation type="submission" date="2020-07" db="EMBL/GenBank/DDBJ databases">
        <title>Sequencing the genomes of 1000 actinobacteria strains.</title>
        <authorList>
            <person name="Klenk H.-P."/>
        </authorList>
    </citation>
    <scope>NUCLEOTIDE SEQUENCE [LARGE SCALE GENOMIC DNA]</scope>
    <source>
        <strain evidence="8 9">DSM 7487</strain>
    </source>
</reference>
<evidence type="ECO:0000313" key="9">
    <source>
        <dbReference type="Proteomes" id="UP000521922"/>
    </source>
</evidence>
<feature type="region of interest" description="Disordered" evidence="5">
    <location>
        <begin position="446"/>
        <end position="465"/>
    </location>
</feature>
<evidence type="ECO:0000313" key="8">
    <source>
        <dbReference type="EMBL" id="NYD21547.1"/>
    </source>
</evidence>
<dbReference type="RefSeq" id="WP_179749924.1">
    <property type="nucleotide sequence ID" value="NZ_BAAAGN010000005.1"/>
</dbReference>
<dbReference type="InterPro" id="IPR007016">
    <property type="entry name" value="O-antigen_ligase-rel_domated"/>
</dbReference>
<dbReference type="AlphaFoldDB" id="A0A7Y9ATI0"/>
<feature type="transmembrane region" description="Helical" evidence="6">
    <location>
        <begin position="362"/>
        <end position="386"/>
    </location>
</feature>
<dbReference type="PANTHER" id="PTHR37422:SF13">
    <property type="entry name" value="LIPOPOLYSACCHARIDE BIOSYNTHESIS PROTEIN PA4999-RELATED"/>
    <property type="match status" value="1"/>
</dbReference>
<protein>
    <recommendedName>
        <fullName evidence="7">O-antigen ligase-related domain-containing protein</fullName>
    </recommendedName>
</protein>
<feature type="transmembrane region" description="Helical" evidence="6">
    <location>
        <begin position="285"/>
        <end position="309"/>
    </location>
</feature>
<feature type="transmembrane region" description="Helical" evidence="6">
    <location>
        <begin position="422"/>
        <end position="442"/>
    </location>
</feature>
<feature type="transmembrane region" description="Helical" evidence="6">
    <location>
        <begin position="27"/>
        <end position="46"/>
    </location>
</feature>
<keyword evidence="4 6" id="KW-0472">Membrane</keyword>
<dbReference type="GO" id="GO:0016020">
    <property type="term" value="C:membrane"/>
    <property type="evidence" value="ECO:0007669"/>
    <property type="project" value="UniProtKB-SubCell"/>
</dbReference>
<feature type="transmembrane region" description="Helical" evidence="6">
    <location>
        <begin position="398"/>
        <end position="416"/>
    </location>
</feature>
<organism evidence="8 9">
    <name type="scientific">Kineococcus aurantiacus</name>
    <dbReference type="NCBI Taxonomy" id="37633"/>
    <lineage>
        <taxon>Bacteria</taxon>
        <taxon>Bacillati</taxon>
        <taxon>Actinomycetota</taxon>
        <taxon>Actinomycetes</taxon>
        <taxon>Kineosporiales</taxon>
        <taxon>Kineosporiaceae</taxon>
        <taxon>Kineococcus</taxon>
    </lineage>
</organism>
<sequence>MSLLPAVARTVADPTRHTPHRARPLPVSWLPIAVVVCAFLFPGNFVLPGPLNSNGSPARLFSLLCLGLAVLTLVTSRRRRSDEDEPRWSLVGGALVLYLAGATWSYGVAVSRPLDAAQSAGALRSLVGALGITGVALYTWFVVTQRRDVDRVVGWIVACATFSVLVAAASWLGVVNWASLVRATPLVENTPTLGTVSRLDFLRARGTGEHPLEFSLATTAALPLAVHLARHAATAGRRWAAGFASLVLVVGVPLAVSRTAVLGLAVGGVIAVSIWPLAQKAAAVAVAGLGVLLMFVLVPTLTSSLALIFSDAEQDNSVTGRLSDYALVEQLFRENPVLGLGSGVYRPETGGVYLDNTWLGTLIGGGAVGVALLALLFLVAGGVAWDRSVLAADAADRSLNRALLAVLAVVLMGAFTSDLTSFPQPTLVFTIVLGLLASRAGARTRPSTLEATARPHVRPAPGSHP</sequence>
<evidence type="ECO:0000256" key="2">
    <source>
        <dbReference type="ARBA" id="ARBA00022692"/>
    </source>
</evidence>
<dbReference type="Pfam" id="PF04932">
    <property type="entry name" value="Wzy_C"/>
    <property type="match status" value="1"/>
</dbReference>
<feature type="transmembrane region" description="Helical" evidence="6">
    <location>
        <begin position="121"/>
        <end position="141"/>
    </location>
</feature>
<evidence type="ECO:0000256" key="6">
    <source>
        <dbReference type="SAM" id="Phobius"/>
    </source>
</evidence>
<accession>A0A7Y9ATI0</accession>
<dbReference type="InterPro" id="IPR051533">
    <property type="entry name" value="WaaL-like"/>
</dbReference>
<feature type="transmembrane region" description="Helical" evidence="6">
    <location>
        <begin position="88"/>
        <end position="109"/>
    </location>
</feature>
<keyword evidence="3 6" id="KW-1133">Transmembrane helix</keyword>